<protein>
    <submittedName>
        <fullName evidence="1">Uncharacterized protein</fullName>
    </submittedName>
</protein>
<name>A0A2T1DGE9_9CYAN</name>
<dbReference type="EMBL" id="PVWG01000010">
    <property type="protein sequence ID" value="PSB19543.1"/>
    <property type="molecule type" value="Genomic_DNA"/>
</dbReference>
<proteinExistence type="predicted"/>
<organism evidence="1 2">
    <name type="scientific">Phormidesmis priestleyi ULC007</name>
    <dbReference type="NCBI Taxonomy" id="1920490"/>
    <lineage>
        <taxon>Bacteria</taxon>
        <taxon>Bacillati</taxon>
        <taxon>Cyanobacteriota</taxon>
        <taxon>Cyanophyceae</taxon>
        <taxon>Leptolyngbyales</taxon>
        <taxon>Leptolyngbyaceae</taxon>
        <taxon>Phormidesmis</taxon>
    </lineage>
</organism>
<accession>A0A2T1DGE9</accession>
<evidence type="ECO:0000313" key="2">
    <source>
        <dbReference type="Proteomes" id="UP000238634"/>
    </source>
</evidence>
<dbReference type="OrthoDB" id="3078608at2"/>
<comment type="caution">
    <text evidence="1">The sequence shown here is derived from an EMBL/GenBank/DDBJ whole genome shotgun (WGS) entry which is preliminary data.</text>
</comment>
<dbReference type="RefSeq" id="WP_073072054.1">
    <property type="nucleotide sequence ID" value="NZ_PVWG01000010.1"/>
</dbReference>
<sequence length="129" mass="14749">MWAWLMPENERKKIVGYLSRCSDRELRDILFAVFQVRRPNPEEDEYNKNCFFLGTASSLLENGKGEPKHWGAYKIEAIAHVDREECGENVPAIDWGFCQFGECQQCGIAVRSNLKHGVCPLCGSKVYMS</sequence>
<evidence type="ECO:0000313" key="1">
    <source>
        <dbReference type="EMBL" id="PSB19543.1"/>
    </source>
</evidence>
<reference evidence="1 2" key="1">
    <citation type="submission" date="2018-02" db="EMBL/GenBank/DDBJ databases">
        <authorList>
            <person name="Cohen D.B."/>
            <person name="Kent A.D."/>
        </authorList>
    </citation>
    <scope>NUCLEOTIDE SEQUENCE [LARGE SCALE GENOMIC DNA]</scope>
    <source>
        <strain evidence="1 2">ULC007</strain>
    </source>
</reference>
<dbReference type="AlphaFoldDB" id="A0A2T1DGE9"/>
<reference evidence="1 2" key="2">
    <citation type="submission" date="2018-03" db="EMBL/GenBank/DDBJ databases">
        <title>The ancient ancestry and fast evolution of plastids.</title>
        <authorList>
            <person name="Moore K.R."/>
            <person name="Magnabosco C."/>
            <person name="Momper L."/>
            <person name="Gold D.A."/>
            <person name="Bosak T."/>
            <person name="Fournier G.P."/>
        </authorList>
    </citation>
    <scope>NUCLEOTIDE SEQUENCE [LARGE SCALE GENOMIC DNA]</scope>
    <source>
        <strain evidence="1 2">ULC007</strain>
    </source>
</reference>
<gene>
    <name evidence="1" type="ORF">C7B65_11550</name>
</gene>
<keyword evidence="2" id="KW-1185">Reference proteome</keyword>
<dbReference type="Proteomes" id="UP000238634">
    <property type="component" value="Unassembled WGS sequence"/>
</dbReference>